<accession>A0ABQ3IFK6</accession>
<evidence type="ECO:0000256" key="1">
    <source>
        <dbReference type="ARBA" id="ARBA00022692"/>
    </source>
</evidence>
<feature type="transmembrane region" description="Helical" evidence="4">
    <location>
        <begin position="348"/>
        <end position="370"/>
    </location>
</feature>
<gene>
    <name evidence="6" type="ORF">GCM10017786_01070</name>
</gene>
<dbReference type="PROSITE" id="PS50885">
    <property type="entry name" value="HAMP"/>
    <property type="match status" value="1"/>
</dbReference>
<dbReference type="Gene3D" id="6.10.340.10">
    <property type="match status" value="1"/>
</dbReference>
<evidence type="ECO:0000256" key="2">
    <source>
        <dbReference type="ARBA" id="ARBA00022989"/>
    </source>
</evidence>
<dbReference type="SMART" id="SM00304">
    <property type="entry name" value="HAMP"/>
    <property type="match status" value="2"/>
</dbReference>
<reference evidence="7" key="1">
    <citation type="journal article" date="2019" name="Int. J. Syst. Evol. Microbiol.">
        <title>The Global Catalogue of Microorganisms (GCM) 10K type strain sequencing project: providing services to taxonomists for standard genome sequencing and annotation.</title>
        <authorList>
            <consortium name="The Broad Institute Genomics Platform"/>
            <consortium name="The Broad Institute Genome Sequencing Center for Infectious Disease"/>
            <person name="Wu L."/>
            <person name="Ma J."/>
        </authorList>
    </citation>
    <scope>NUCLEOTIDE SEQUENCE [LARGE SCALE GENOMIC DNA]</scope>
    <source>
        <strain evidence="7">CGMCC 4.7677</strain>
    </source>
</reference>
<evidence type="ECO:0000313" key="6">
    <source>
        <dbReference type="EMBL" id="GHE75976.1"/>
    </source>
</evidence>
<dbReference type="EMBL" id="BNAU01000001">
    <property type="protein sequence ID" value="GHE75976.1"/>
    <property type="molecule type" value="Genomic_DNA"/>
</dbReference>
<evidence type="ECO:0000313" key="7">
    <source>
        <dbReference type="Proteomes" id="UP000605897"/>
    </source>
</evidence>
<feature type="region of interest" description="Disordered" evidence="3">
    <location>
        <begin position="452"/>
        <end position="474"/>
    </location>
</feature>
<dbReference type="CDD" id="cd18773">
    <property type="entry name" value="PDC1_HK_sensor"/>
    <property type="match status" value="1"/>
</dbReference>
<keyword evidence="2 4" id="KW-1133">Transmembrane helix</keyword>
<protein>
    <recommendedName>
        <fullName evidence="5">HAMP domain-containing protein</fullName>
    </recommendedName>
</protein>
<organism evidence="6 7">
    <name type="scientific">Amycolatopsis deserti</name>
    <dbReference type="NCBI Taxonomy" id="185696"/>
    <lineage>
        <taxon>Bacteria</taxon>
        <taxon>Bacillati</taxon>
        <taxon>Actinomycetota</taxon>
        <taxon>Actinomycetes</taxon>
        <taxon>Pseudonocardiales</taxon>
        <taxon>Pseudonocardiaceae</taxon>
        <taxon>Amycolatopsis</taxon>
    </lineage>
</organism>
<proteinExistence type="predicted"/>
<dbReference type="Proteomes" id="UP000605897">
    <property type="component" value="Unassembled WGS sequence"/>
</dbReference>
<evidence type="ECO:0000256" key="3">
    <source>
        <dbReference type="SAM" id="MobiDB-lite"/>
    </source>
</evidence>
<keyword evidence="4" id="KW-0472">Membrane</keyword>
<evidence type="ECO:0000259" key="5">
    <source>
        <dbReference type="PROSITE" id="PS50885"/>
    </source>
</evidence>
<name>A0ABQ3IFK6_9PSEU</name>
<sequence length="710" mass="74066">MRLARRLPEGRFPSGVAAPSIVVIALLVVLTMLTAFLMRVPADPGPPAAAVDAQQRLTTSVATAIAASAAEASGDLRTLAARGTDLDQDLPSVLDTHASWRGLAVLGPDRAAVASAGRPLQLAALPQVLTGPVLVPLAADGRLPVLLAVPAGEGRVLAAAVDLRPLDVDLDPTAGETLTFGNTSGTVLLSRGAASSELSETNRSALQTALRSAATNHQGTTQVGTDMLLAYAPVNSDRFSAPLGIGVATLMHVPDEAVPSRWTGLLAAVVLAGVTLLVAALLVGALVLPVRRLRGSALAVASGSLNAEIRDGGPREIRTITTSLRQLRTLLRGRDGTRQAEPGKGIPATVAVALASVVVLGWSAWLLAAFGGADAEVPESVLRAERLQTAITTQGVQRSLNDAVTDIRGVAAVATGDPAAVKPMLDAMVTGHPRYRSAYLADASGNVLARAGREPMRGTGPTPSEPSLTQQNTSGRLPIVYASAPITGRDTTLVAELDVDHLITLLHRGTGQVRLVDEAWRTIASTRGYLAFETVDEPVLSEAAGRTRGRAVSTIGEVGGSRAVATVEPVTGDYSSSLNWTVVQHQRAGDLSLAGNDIRRGAQLVALLGIGIAALSFGWHYFVVVAPLRRVARISTRVAGEHGRGEVVYPERADQIGTIASCLEICRQALDDNRRLGRDRRPRGAATDATRRMKPAQRPRRQETTAGQGL</sequence>
<keyword evidence="7" id="KW-1185">Reference proteome</keyword>
<keyword evidence="1 4" id="KW-0812">Transmembrane</keyword>
<comment type="caution">
    <text evidence="6">The sequence shown here is derived from an EMBL/GenBank/DDBJ whole genome shotgun (WGS) entry which is preliminary data.</text>
</comment>
<feature type="transmembrane region" description="Helical" evidence="4">
    <location>
        <begin position="262"/>
        <end position="288"/>
    </location>
</feature>
<evidence type="ECO:0000256" key="4">
    <source>
        <dbReference type="SAM" id="Phobius"/>
    </source>
</evidence>
<feature type="region of interest" description="Disordered" evidence="3">
    <location>
        <begin position="676"/>
        <end position="710"/>
    </location>
</feature>
<feature type="transmembrane region" description="Helical" evidence="4">
    <location>
        <begin position="12"/>
        <end position="38"/>
    </location>
</feature>
<feature type="transmembrane region" description="Helical" evidence="4">
    <location>
        <begin position="604"/>
        <end position="628"/>
    </location>
</feature>
<dbReference type="Pfam" id="PF00672">
    <property type="entry name" value="HAMP"/>
    <property type="match status" value="1"/>
</dbReference>
<dbReference type="Gene3D" id="3.30.450.20">
    <property type="entry name" value="PAS domain"/>
    <property type="match status" value="1"/>
</dbReference>
<feature type="compositionally biased region" description="Polar residues" evidence="3">
    <location>
        <begin position="461"/>
        <end position="474"/>
    </location>
</feature>
<feature type="domain" description="HAMP" evidence="5">
    <location>
        <begin position="284"/>
        <end position="336"/>
    </location>
</feature>
<dbReference type="InterPro" id="IPR003660">
    <property type="entry name" value="HAMP_dom"/>
</dbReference>